<evidence type="ECO:0000313" key="1">
    <source>
        <dbReference type="EMBL" id="QKU35183.1"/>
    </source>
</evidence>
<dbReference type="GeneID" id="80518604"/>
<reference evidence="1" key="2">
    <citation type="journal article" date="2018" name="Nat. Commun.">
        <title>Tailed giant Tupanvirus possesses the most complete translational apparatus of the known virosphere.</title>
        <authorList>
            <person name="Abrahao J."/>
            <person name="Silva L."/>
            <person name="Silva L.S."/>
            <person name="Khalil J.Y.B."/>
            <person name="Rodrigues R."/>
            <person name="Arantes T."/>
            <person name="Assis F."/>
            <person name="Boratto P."/>
            <person name="Andrade M."/>
            <person name="Kroon E.G."/>
            <person name="Ribeiro B."/>
            <person name="Bergier I."/>
            <person name="Seligmann H."/>
            <person name="Ghigo E."/>
            <person name="Colson P."/>
            <person name="Levasseur A."/>
            <person name="Kroemer G."/>
            <person name="Raoult D."/>
            <person name="La Scola B."/>
        </authorList>
    </citation>
    <scope>NUCLEOTIDE SEQUENCE [LARGE SCALE GENOMIC DNA]</scope>
    <source>
        <strain evidence="1">Soda lake</strain>
    </source>
</reference>
<dbReference type="EMBL" id="KY523104">
    <property type="protein sequence ID" value="QKU35183.1"/>
    <property type="molecule type" value="Genomic_DNA"/>
</dbReference>
<dbReference type="RefSeq" id="YP_010781840.1">
    <property type="nucleotide sequence ID" value="NC_075039.1"/>
</dbReference>
<organism evidence="1">
    <name type="scientific">Tupanvirus soda lake</name>
    <dbReference type="NCBI Taxonomy" id="2126985"/>
    <lineage>
        <taxon>Viruses</taxon>
        <taxon>Varidnaviria</taxon>
        <taxon>Bamfordvirae</taxon>
        <taxon>Nucleocytoviricota</taxon>
        <taxon>Megaviricetes</taxon>
        <taxon>Imitervirales</taxon>
        <taxon>Mimiviridae</taxon>
        <taxon>Megamimivirinae</taxon>
        <taxon>Tupanvirus</taxon>
        <taxon>Tupanvirus salinum</taxon>
    </lineage>
</organism>
<sequence>MGYTTFFYGRLTIDKPLDEQIIKKINILETYRCEWTYYIDDNTIGWNGMEKFYQYKYWLAGLINNLLAPVGYILNGRIAFEGEEFPDFGIIKVVDNKIMITKTITYKTDGYKQIINMRKEKYLILRKCFDDIVRNSKTKNKYMSVAQICKTMLENKTDQVSTENGQDCVINDHDVEYEDYLDVGFWDFPWNNDNDIDSDNEYVPDIEFVSNNEDIETTSDHMSDVELVSEDEDIDSGSDHVPDVELVFYDNDI</sequence>
<proteinExistence type="predicted"/>
<dbReference type="KEGG" id="vg:80518604"/>
<name>A0A6N1NUV7_9VIRU</name>
<reference evidence="1" key="1">
    <citation type="submission" date="2017-01" db="EMBL/GenBank/DDBJ databases">
        <authorList>
            <person name="Assis F.L."/>
            <person name="Abrahao J.S."/>
            <person name="Silva L."/>
            <person name="Khalil J.B."/>
            <person name="Rodrigues R."/>
            <person name="Silva L.S."/>
            <person name="Arantes T."/>
            <person name="Boratto P."/>
            <person name="Andrade M."/>
            <person name="Kroon E.G."/>
            <person name="Ribeiro B."/>
            <person name="Bergier I."/>
            <person name="Seligmann H."/>
            <person name="Ghigo E."/>
            <person name="Colson P."/>
            <person name="Levasseur A."/>
            <person name="Raoult D."/>
            <person name="Scola B.L."/>
        </authorList>
    </citation>
    <scope>NUCLEOTIDE SEQUENCE</scope>
    <source>
        <strain evidence="1">Soda lake</strain>
    </source>
</reference>
<accession>A0A6N1NUV7</accession>
<protein>
    <submittedName>
        <fullName evidence="1">Uncharacterized protein</fullName>
    </submittedName>
</protein>